<dbReference type="GO" id="GO:0043527">
    <property type="term" value="C:tRNA methyltransferase complex"/>
    <property type="evidence" value="ECO:0007669"/>
    <property type="project" value="TreeGrafter"/>
</dbReference>
<dbReference type="UniPathway" id="UPA00989"/>
<keyword evidence="3 7" id="KW-0489">Methyltransferase</keyword>
<feature type="binding site" evidence="7">
    <location>
        <position position="127"/>
    </location>
    <ligand>
        <name>S-adenosyl-L-methionine</name>
        <dbReference type="ChEBI" id="CHEBI:59789"/>
    </ligand>
</feature>
<dbReference type="PROSITE" id="PS51625">
    <property type="entry name" value="SAM_MT_TRMB"/>
    <property type="match status" value="1"/>
</dbReference>
<accession>A0A2A5X0H0</accession>
<dbReference type="NCBIfam" id="TIGR00091">
    <property type="entry name" value="tRNA (guanosine(46)-N7)-methyltransferase TrmB"/>
    <property type="match status" value="1"/>
</dbReference>
<dbReference type="Pfam" id="PF02390">
    <property type="entry name" value="Methyltransf_4"/>
    <property type="match status" value="1"/>
</dbReference>
<feature type="binding site" evidence="7">
    <location>
        <position position="149"/>
    </location>
    <ligand>
        <name>S-adenosyl-L-methionine</name>
        <dbReference type="ChEBI" id="CHEBI:59789"/>
    </ligand>
</feature>
<dbReference type="SUPFAM" id="SSF53335">
    <property type="entry name" value="S-adenosyl-L-methionine-dependent methyltransferases"/>
    <property type="match status" value="1"/>
</dbReference>
<evidence type="ECO:0000256" key="8">
    <source>
        <dbReference type="SAM" id="MobiDB-lite"/>
    </source>
</evidence>
<evidence type="ECO:0000256" key="6">
    <source>
        <dbReference type="ARBA" id="ARBA00022694"/>
    </source>
</evidence>
<keyword evidence="6 7" id="KW-0819">tRNA processing</keyword>
<comment type="function">
    <text evidence="2 7">Catalyzes the formation of N(7)-methylguanine at position 46 (m7G46) in tRNA.</text>
</comment>
<feature type="binding site" evidence="7">
    <location>
        <begin position="214"/>
        <end position="217"/>
    </location>
    <ligand>
        <name>substrate</name>
    </ligand>
</feature>
<feature type="binding site" evidence="7">
    <location>
        <position position="75"/>
    </location>
    <ligand>
        <name>S-adenosyl-L-methionine</name>
        <dbReference type="ChEBI" id="CHEBI:59789"/>
    </ligand>
</feature>
<evidence type="ECO:0000256" key="2">
    <source>
        <dbReference type="ARBA" id="ARBA00003015"/>
    </source>
</evidence>
<gene>
    <name evidence="7" type="primary">trmB</name>
    <name evidence="9" type="ORF">CNE99_00225</name>
</gene>
<reference evidence="9 10" key="1">
    <citation type="submission" date="2017-08" db="EMBL/GenBank/DDBJ databases">
        <title>Fine stratification of microbial communities through a metagenomic profile of the photic zone.</title>
        <authorList>
            <person name="Haro-Moreno J.M."/>
            <person name="Lopez-Perez M."/>
            <person name="De La Torre J."/>
            <person name="Picazo A."/>
            <person name="Camacho A."/>
            <person name="Rodriguez-Valera F."/>
        </authorList>
    </citation>
    <scope>NUCLEOTIDE SEQUENCE [LARGE SCALE GENOMIC DNA]</scope>
    <source>
        <strain evidence="9">MED-G24</strain>
    </source>
</reference>
<feature type="region of interest" description="Disordered" evidence="8">
    <location>
        <begin position="1"/>
        <end position="25"/>
    </location>
</feature>
<name>A0A2A5X0H0_9GAMM</name>
<evidence type="ECO:0000256" key="3">
    <source>
        <dbReference type="ARBA" id="ARBA00022603"/>
    </source>
</evidence>
<organism evidence="9 10">
    <name type="scientific">OM182 bacterium MED-G24</name>
    <dbReference type="NCBI Taxonomy" id="1986255"/>
    <lineage>
        <taxon>Bacteria</taxon>
        <taxon>Pseudomonadati</taxon>
        <taxon>Pseudomonadota</taxon>
        <taxon>Gammaproteobacteria</taxon>
        <taxon>OMG group</taxon>
        <taxon>OM182 clade</taxon>
    </lineage>
</organism>
<comment type="caution">
    <text evidence="9">The sequence shown here is derived from an EMBL/GenBank/DDBJ whole genome shotgun (WGS) entry which is preliminary data.</text>
</comment>
<dbReference type="InterPro" id="IPR003358">
    <property type="entry name" value="tRNA_(Gua-N-7)_MeTrfase_Trmb"/>
</dbReference>
<evidence type="ECO:0000256" key="5">
    <source>
        <dbReference type="ARBA" id="ARBA00022691"/>
    </source>
</evidence>
<dbReference type="EMBL" id="NTKD01000001">
    <property type="protein sequence ID" value="PDH42181.1"/>
    <property type="molecule type" value="Genomic_DNA"/>
</dbReference>
<sequence>MHEDLPGPPRGTRDGDRELHPSSRRGIRSYVLRQGRMTPGQRRAIDELLEQYGIGGAQKLDFATLFPVNQPVTLEIGFGMGDSLLDMAIAFPARNFVGVEVHAPGVGHLLSRIEKADISNLKVIHGDVTGIIDRCPEGVFSQIQIFFPDPWHKKKHHKRRLINPGFLRRLLPLMREGGLLHVATDWEPYAESIVESFSGFPALSRCEAPWRPKTKYEGRGLRLGHRVSDLCYRKTMKALAMST</sequence>
<evidence type="ECO:0000313" key="9">
    <source>
        <dbReference type="EMBL" id="PDH42181.1"/>
    </source>
</evidence>
<protein>
    <recommendedName>
        <fullName evidence="7">tRNA (guanine-N(7)-)-methyltransferase</fullName>
        <ecNumber evidence="7">2.1.1.33</ecNumber>
    </recommendedName>
    <alternativeName>
        <fullName evidence="7">tRNA (guanine(46)-N(7))-methyltransferase</fullName>
    </alternativeName>
    <alternativeName>
        <fullName evidence="7">tRNA(m7G46)-methyltransferase</fullName>
    </alternativeName>
</protein>
<evidence type="ECO:0000256" key="4">
    <source>
        <dbReference type="ARBA" id="ARBA00022679"/>
    </source>
</evidence>
<comment type="similarity">
    <text evidence="7">Belongs to the class I-like SAM-binding methyltransferase superfamily. TrmB family.</text>
</comment>
<keyword evidence="4 7" id="KW-0808">Transferase</keyword>
<feature type="binding site" evidence="7">
    <location>
        <position position="153"/>
    </location>
    <ligand>
        <name>substrate</name>
    </ligand>
</feature>
<evidence type="ECO:0000313" key="10">
    <source>
        <dbReference type="Proteomes" id="UP000219327"/>
    </source>
</evidence>
<dbReference type="HAMAP" id="MF_01057">
    <property type="entry name" value="tRNA_methyltr_TrmB"/>
    <property type="match status" value="1"/>
</dbReference>
<evidence type="ECO:0000256" key="1">
    <source>
        <dbReference type="ARBA" id="ARBA00000142"/>
    </source>
</evidence>
<dbReference type="PANTHER" id="PTHR23417:SF14">
    <property type="entry name" value="PENTACOTRIPEPTIDE-REPEAT REGION OF PRORP DOMAIN-CONTAINING PROTEIN"/>
    <property type="match status" value="1"/>
</dbReference>
<dbReference type="EC" id="2.1.1.33" evidence="7"/>
<comment type="caution">
    <text evidence="7">Lacks conserved residue(s) required for the propagation of feature annotation.</text>
</comment>
<dbReference type="Proteomes" id="UP000219327">
    <property type="component" value="Unassembled WGS sequence"/>
</dbReference>
<feature type="binding site" evidence="7">
    <location>
        <position position="100"/>
    </location>
    <ligand>
        <name>S-adenosyl-L-methionine</name>
        <dbReference type="ChEBI" id="CHEBI:59789"/>
    </ligand>
</feature>
<keyword evidence="5 7" id="KW-0949">S-adenosyl-L-methionine</keyword>
<proteinExistence type="inferred from homology"/>
<dbReference type="CDD" id="cd02440">
    <property type="entry name" value="AdoMet_MTases"/>
    <property type="match status" value="1"/>
</dbReference>
<feature type="binding site" evidence="7">
    <location>
        <position position="185"/>
    </location>
    <ligand>
        <name>substrate</name>
    </ligand>
</feature>
<comment type="catalytic activity">
    <reaction evidence="1 7">
        <text>guanosine(46) in tRNA + S-adenosyl-L-methionine = N(7)-methylguanosine(46) in tRNA + S-adenosyl-L-homocysteine</text>
        <dbReference type="Rhea" id="RHEA:42708"/>
        <dbReference type="Rhea" id="RHEA-COMP:10188"/>
        <dbReference type="Rhea" id="RHEA-COMP:10189"/>
        <dbReference type="ChEBI" id="CHEBI:57856"/>
        <dbReference type="ChEBI" id="CHEBI:59789"/>
        <dbReference type="ChEBI" id="CHEBI:74269"/>
        <dbReference type="ChEBI" id="CHEBI:74480"/>
        <dbReference type="EC" id="2.1.1.33"/>
    </reaction>
</comment>
<dbReference type="InterPro" id="IPR029063">
    <property type="entry name" value="SAM-dependent_MTases_sf"/>
</dbReference>
<comment type="pathway">
    <text evidence="7">tRNA modification; N(7)-methylguanine-tRNA biosynthesis.</text>
</comment>
<feature type="compositionally biased region" description="Basic and acidic residues" evidence="8">
    <location>
        <begin position="1"/>
        <end position="21"/>
    </location>
</feature>
<dbReference type="GO" id="GO:0008176">
    <property type="term" value="F:tRNA (guanine(46)-N7)-methyltransferase activity"/>
    <property type="evidence" value="ECO:0007669"/>
    <property type="project" value="UniProtKB-UniRule"/>
</dbReference>
<dbReference type="InterPro" id="IPR055361">
    <property type="entry name" value="tRNA_methyltr_TrmB_bact"/>
</dbReference>
<dbReference type="PANTHER" id="PTHR23417">
    <property type="entry name" value="3-DEOXY-D-MANNO-OCTULOSONIC-ACID TRANSFERASE/TRNA GUANINE-N 7 - -METHYLTRANSFERASE"/>
    <property type="match status" value="1"/>
</dbReference>
<evidence type="ECO:0000256" key="7">
    <source>
        <dbReference type="HAMAP-Rule" id="MF_01057"/>
    </source>
</evidence>
<dbReference type="Gene3D" id="3.40.50.150">
    <property type="entry name" value="Vaccinia Virus protein VP39"/>
    <property type="match status" value="1"/>
</dbReference>
<dbReference type="AlphaFoldDB" id="A0A2A5X0H0"/>